<dbReference type="NCBIfam" id="TIGR00830">
    <property type="entry name" value="PTBA"/>
    <property type="match status" value="1"/>
</dbReference>
<keyword evidence="6" id="KW-0418">Kinase</keyword>
<dbReference type="InterPro" id="IPR011055">
    <property type="entry name" value="Dup_hybrid_motif"/>
</dbReference>
<dbReference type="AlphaFoldDB" id="A0A7D5IRG2"/>
<evidence type="ECO:0000313" key="10">
    <source>
        <dbReference type="Proteomes" id="UP000509638"/>
    </source>
</evidence>
<keyword evidence="2" id="KW-0813">Transport</keyword>
<comment type="subcellular location">
    <subcellularLocation>
        <location evidence="1">Cytoplasm</location>
    </subcellularLocation>
</comment>
<evidence type="ECO:0000259" key="8">
    <source>
        <dbReference type="PROSITE" id="PS51093"/>
    </source>
</evidence>
<feature type="domain" description="PTS EIIA type-1" evidence="8">
    <location>
        <begin position="40"/>
        <end position="144"/>
    </location>
</feature>
<dbReference type="SUPFAM" id="SSF51261">
    <property type="entry name" value="Duplicated hybrid motif"/>
    <property type="match status" value="1"/>
</dbReference>
<dbReference type="FunFam" id="2.70.70.10:FF:000001">
    <property type="entry name" value="PTS system glucose-specific IIA component"/>
    <property type="match status" value="1"/>
</dbReference>
<dbReference type="Proteomes" id="UP000509638">
    <property type="component" value="Chromosome"/>
</dbReference>
<evidence type="ECO:0000256" key="6">
    <source>
        <dbReference type="ARBA" id="ARBA00022777"/>
    </source>
</evidence>
<dbReference type="GO" id="GO:0009401">
    <property type="term" value="P:phosphoenolpyruvate-dependent sugar phosphotransferase system"/>
    <property type="evidence" value="ECO:0007669"/>
    <property type="project" value="UniProtKB-KW"/>
</dbReference>
<evidence type="ECO:0000313" key="9">
    <source>
        <dbReference type="EMBL" id="QLD12799.1"/>
    </source>
</evidence>
<keyword evidence="5" id="KW-0598">Phosphotransferase system</keyword>
<reference evidence="9 10" key="1">
    <citation type="submission" date="2020-06" db="EMBL/GenBank/DDBJ databases">
        <authorList>
            <person name="Jo H."/>
        </authorList>
    </citation>
    <scope>NUCLEOTIDE SEQUENCE [LARGE SCALE GENOMIC DNA]</scope>
    <source>
        <strain evidence="9 10">I46</strain>
    </source>
</reference>
<feature type="compositionally biased region" description="Basic and acidic residues" evidence="7">
    <location>
        <begin position="9"/>
        <end position="23"/>
    </location>
</feature>
<dbReference type="GO" id="GO:0016301">
    <property type="term" value="F:kinase activity"/>
    <property type="evidence" value="ECO:0007669"/>
    <property type="project" value="UniProtKB-KW"/>
</dbReference>
<keyword evidence="3 9" id="KW-0762">Sugar transport</keyword>
<dbReference type="EMBL" id="CP058316">
    <property type="protein sequence ID" value="QLD12799.1"/>
    <property type="molecule type" value="Genomic_DNA"/>
</dbReference>
<dbReference type="PANTHER" id="PTHR45008:SF1">
    <property type="entry name" value="PTS SYSTEM GLUCOSE-SPECIFIC EIIA COMPONENT"/>
    <property type="match status" value="1"/>
</dbReference>
<evidence type="ECO:0000256" key="3">
    <source>
        <dbReference type="ARBA" id="ARBA00022597"/>
    </source>
</evidence>
<evidence type="ECO:0000256" key="7">
    <source>
        <dbReference type="SAM" id="MobiDB-lite"/>
    </source>
</evidence>
<sequence length="170" mass="17919">MKLFGFSRRAGDSRDDHAPRGEALRSPATGELIALESVPDEMFAQRMLGDGFAVDPASGVFRAPIAGELVVLASTLHAFAIRAESGLEVLVHIGIDTVDLGGVGFASSRAVGEHVEAGDEIIRCDLALVRDAVPSMVTPVIVTNSEAFAVRDLRLDAADGDVVARADRRP</sequence>
<evidence type="ECO:0000256" key="1">
    <source>
        <dbReference type="ARBA" id="ARBA00004496"/>
    </source>
</evidence>
<keyword evidence="4" id="KW-0808">Transferase</keyword>
<dbReference type="InterPro" id="IPR001127">
    <property type="entry name" value="PTS_EIIA_1_perm"/>
</dbReference>
<dbReference type="Gene3D" id="2.70.70.10">
    <property type="entry name" value="Glucose Permease (Domain IIA)"/>
    <property type="match status" value="1"/>
</dbReference>
<evidence type="ECO:0000256" key="4">
    <source>
        <dbReference type="ARBA" id="ARBA00022679"/>
    </source>
</evidence>
<evidence type="ECO:0000256" key="5">
    <source>
        <dbReference type="ARBA" id="ARBA00022683"/>
    </source>
</evidence>
<dbReference type="GO" id="GO:0005737">
    <property type="term" value="C:cytoplasm"/>
    <property type="evidence" value="ECO:0007669"/>
    <property type="project" value="UniProtKB-SubCell"/>
</dbReference>
<name>A0A7D5IRG2_9MICO</name>
<gene>
    <name evidence="9" type="ORF">HW566_14065</name>
</gene>
<proteinExistence type="predicted"/>
<protein>
    <submittedName>
        <fullName evidence="9">PTS glucose transporter subunit IIA</fullName>
    </submittedName>
</protein>
<dbReference type="PANTHER" id="PTHR45008">
    <property type="entry name" value="PTS SYSTEM GLUCOSE-SPECIFIC EIIA COMPONENT"/>
    <property type="match status" value="1"/>
</dbReference>
<dbReference type="RefSeq" id="WP_178013883.1">
    <property type="nucleotide sequence ID" value="NZ_CP058316.1"/>
</dbReference>
<evidence type="ECO:0000256" key="2">
    <source>
        <dbReference type="ARBA" id="ARBA00022448"/>
    </source>
</evidence>
<accession>A0A7D5IRG2</accession>
<feature type="region of interest" description="Disordered" evidence="7">
    <location>
        <begin position="1"/>
        <end position="23"/>
    </location>
</feature>
<dbReference type="PROSITE" id="PS51093">
    <property type="entry name" value="PTS_EIIA_TYPE_1"/>
    <property type="match status" value="1"/>
</dbReference>
<dbReference type="Pfam" id="PF00358">
    <property type="entry name" value="PTS_EIIA_1"/>
    <property type="match status" value="1"/>
</dbReference>
<organism evidence="9 10">
    <name type="scientific">Microbacterium oleivorans</name>
    <dbReference type="NCBI Taxonomy" id="273677"/>
    <lineage>
        <taxon>Bacteria</taxon>
        <taxon>Bacillati</taxon>
        <taxon>Actinomycetota</taxon>
        <taxon>Actinomycetes</taxon>
        <taxon>Micrococcales</taxon>
        <taxon>Microbacteriaceae</taxon>
        <taxon>Microbacterium</taxon>
    </lineage>
</organism>
<dbReference type="InterPro" id="IPR050890">
    <property type="entry name" value="PTS_EIIA_component"/>
</dbReference>
<dbReference type="PROSITE" id="PS00371">
    <property type="entry name" value="PTS_EIIA_TYPE_1_HIS"/>
    <property type="match status" value="1"/>
</dbReference>